<dbReference type="Proteomes" id="UP000008225">
    <property type="component" value="Chromosome 14"/>
</dbReference>
<dbReference type="Ensembl" id="ENSCJAT00000120114.1">
    <property type="protein sequence ID" value="ENSCJAP00000093255.1"/>
    <property type="gene ID" value="ENSCJAG00000073910.1"/>
</dbReference>
<dbReference type="GeneTree" id="ENSGT00940000161627"/>
<accession>A0A8I3WFK6</accession>
<name>A0A8I3WFK6_CALJA</name>
<reference evidence="1" key="3">
    <citation type="submission" date="2025-09" db="UniProtKB">
        <authorList>
            <consortium name="Ensembl"/>
        </authorList>
    </citation>
    <scope>IDENTIFICATION</scope>
</reference>
<evidence type="ECO:0000313" key="2">
    <source>
        <dbReference type="Proteomes" id="UP000008225"/>
    </source>
</evidence>
<organism evidence="1 2">
    <name type="scientific">Callithrix jacchus</name>
    <name type="common">White-tufted-ear marmoset</name>
    <name type="synonym">Simia Jacchus</name>
    <dbReference type="NCBI Taxonomy" id="9483"/>
    <lineage>
        <taxon>Eukaryota</taxon>
        <taxon>Metazoa</taxon>
        <taxon>Chordata</taxon>
        <taxon>Craniata</taxon>
        <taxon>Vertebrata</taxon>
        <taxon>Euteleostomi</taxon>
        <taxon>Mammalia</taxon>
        <taxon>Eutheria</taxon>
        <taxon>Euarchontoglires</taxon>
        <taxon>Primates</taxon>
        <taxon>Haplorrhini</taxon>
        <taxon>Platyrrhini</taxon>
        <taxon>Cebidae</taxon>
        <taxon>Callitrichinae</taxon>
        <taxon>Callithrix</taxon>
        <taxon>Callithrix</taxon>
    </lineage>
</organism>
<proteinExistence type="predicted"/>
<protein>
    <submittedName>
        <fullName evidence="1">Uncharacterized protein</fullName>
    </submittedName>
</protein>
<reference evidence="1 2" key="1">
    <citation type="submission" date="2009-03" db="EMBL/GenBank/DDBJ databases">
        <authorList>
            <person name="Warren W."/>
            <person name="Ye L."/>
            <person name="Minx P."/>
            <person name="Worley K."/>
            <person name="Gibbs R."/>
            <person name="Wilson R.K."/>
        </authorList>
    </citation>
    <scope>NUCLEOTIDE SEQUENCE [LARGE SCALE GENOMIC DNA]</scope>
</reference>
<sequence length="256" mass="28534">DQNLREPVRQSGQALPPAPPFALCWWEQPSPRGRSQLAALGWRKQRGGARYSWSLRGTAEGGSLAHGSGRPLRHSPVPGSRVKRLPSAFTCWPWVPVRAVAWEVAQECKWFWRGSIWQREGRGTNGSPATAVNRAFKLTWQAAFFLSWCGSEGKEAAKAAASHQPCSAFRQAMSPQGAAFSFKIRLKETFCHPLIWSFAVVTQTGVQWHDLSSSQPLPSGFKQFSCLSLLSSWDYRRAPPCPANFCIFSRDKVSPF</sequence>
<dbReference type="AlphaFoldDB" id="A0A8I3WFK6"/>
<dbReference type="PANTHER" id="PTHR46254">
    <property type="entry name" value="PROTEIN GVQW1-RELATED"/>
    <property type="match status" value="1"/>
</dbReference>
<keyword evidence="2" id="KW-1185">Reference proteome</keyword>
<evidence type="ECO:0000313" key="1">
    <source>
        <dbReference type="Ensembl" id="ENSCJAP00000093255.1"/>
    </source>
</evidence>
<reference evidence="1" key="2">
    <citation type="submission" date="2025-08" db="UniProtKB">
        <authorList>
            <consortium name="Ensembl"/>
        </authorList>
    </citation>
    <scope>IDENTIFICATION</scope>
</reference>